<dbReference type="Pfam" id="PF13581">
    <property type="entry name" value="HATPase_c_2"/>
    <property type="match status" value="1"/>
</dbReference>
<dbReference type="SUPFAM" id="SSF55874">
    <property type="entry name" value="ATPase domain of HSP90 chaperone/DNA topoisomerase II/histidine kinase"/>
    <property type="match status" value="1"/>
</dbReference>
<feature type="region of interest" description="Disordered" evidence="2">
    <location>
        <begin position="1"/>
        <end position="22"/>
    </location>
</feature>
<gene>
    <name evidence="4" type="ORF">SAMN06272739_1421</name>
</gene>
<sequence length="147" mass="15861">MLGAMTIERAGPWPPRPSPSGKALWHWAPKTVADLPRIRSELREGLARLPGHRQPELEEVLPLLLDELLANGLRHGNPPVTAEVRRSAREWVVEVGDQASAAAPEPAVGRDPALGGMGLHIVASLSSAHGWFVEGGRKFVWTSLPAV</sequence>
<dbReference type="InterPro" id="IPR050267">
    <property type="entry name" value="Anti-sigma-factor_SerPK"/>
</dbReference>
<evidence type="ECO:0000313" key="4">
    <source>
        <dbReference type="EMBL" id="SOD97323.1"/>
    </source>
</evidence>
<dbReference type="AlphaFoldDB" id="A0A286GP60"/>
<feature type="domain" description="Histidine kinase/HSP90-like ATPase" evidence="3">
    <location>
        <begin position="29"/>
        <end position="128"/>
    </location>
</feature>
<evidence type="ECO:0000256" key="1">
    <source>
        <dbReference type="ARBA" id="ARBA00022527"/>
    </source>
</evidence>
<dbReference type="EMBL" id="OCNK01000002">
    <property type="protein sequence ID" value="SOD97323.1"/>
    <property type="molecule type" value="Genomic_DNA"/>
</dbReference>
<proteinExistence type="predicted"/>
<accession>A0A286GP60</accession>
<dbReference type="InterPro" id="IPR003594">
    <property type="entry name" value="HATPase_dom"/>
</dbReference>
<keyword evidence="1" id="KW-0808">Transferase</keyword>
<evidence type="ECO:0000259" key="3">
    <source>
        <dbReference type="Pfam" id="PF13581"/>
    </source>
</evidence>
<keyword evidence="1" id="KW-0723">Serine/threonine-protein kinase</keyword>
<name>A0A286GP60_9ACTN</name>
<dbReference type="CDD" id="cd16936">
    <property type="entry name" value="HATPase_RsbW-like"/>
    <property type="match status" value="1"/>
</dbReference>
<keyword evidence="5" id="KW-1185">Reference proteome</keyword>
<reference evidence="5" key="1">
    <citation type="submission" date="2017-09" db="EMBL/GenBank/DDBJ databases">
        <authorList>
            <person name="Varghese N."/>
            <person name="Submissions S."/>
        </authorList>
    </citation>
    <scope>NUCLEOTIDE SEQUENCE [LARGE SCALE GENOMIC DNA]</scope>
    <source>
        <strain evidence="5">DSM 44270</strain>
    </source>
</reference>
<evidence type="ECO:0000313" key="5">
    <source>
        <dbReference type="Proteomes" id="UP000219482"/>
    </source>
</evidence>
<dbReference type="GO" id="GO:0004674">
    <property type="term" value="F:protein serine/threonine kinase activity"/>
    <property type="evidence" value="ECO:0007669"/>
    <property type="project" value="UniProtKB-KW"/>
</dbReference>
<dbReference type="Gene3D" id="3.30.565.10">
    <property type="entry name" value="Histidine kinase-like ATPase, C-terminal domain"/>
    <property type="match status" value="1"/>
</dbReference>
<dbReference type="Proteomes" id="UP000219482">
    <property type="component" value="Unassembled WGS sequence"/>
</dbReference>
<dbReference type="InterPro" id="IPR036890">
    <property type="entry name" value="HATPase_C_sf"/>
</dbReference>
<keyword evidence="1" id="KW-0418">Kinase</keyword>
<protein>
    <recommendedName>
        <fullName evidence="3">Histidine kinase/HSP90-like ATPase domain-containing protein</fullName>
    </recommendedName>
</protein>
<evidence type="ECO:0000256" key="2">
    <source>
        <dbReference type="SAM" id="MobiDB-lite"/>
    </source>
</evidence>
<dbReference type="PANTHER" id="PTHR35526">
    <property type="entry name" value="ANTI-SIGMA-F FACTOR RSBW-RELATED"/>
    <property type="match status" value="1"/>
</dbReference>
<organism evidence="4 5">
    <name type="scientific">Blastococcus haudaquaticus</name>
    <dbReference type="NCBI Taxonomy" id="1938745"/>
    <lineage>
        <taxon>Bacteria</taxon>
        <taxon>Bacillati</taxon>
        <taxon>Actinomycetota</taxon>
        <taxon>Actinomycetes</taxon>
        <taxon>Geodermatophilales</taxon>
        <taxon>Geodermatophilaceae</taxon>
        <taxon>Blastococcus</taxon>
    </lineage>
</organism>
<dbReference type="PANTHER" id="PTHR35526:SF3">
    <property type="entry name" value="ANTI-SIGMA-F FACTOR RSBW"/>
    <property type="match status" value="1"/>
</dbReference>